<dbReference type="Pfam" id="PF05659">
    <property type="entry name" value="RPW8"/>
    <property type="match status" value="1"/>
</dbReference>
<evidence type="ECO:0000259" key="5">
    <source>
        <dbReference type="PROSITE" id="PS51153"/>
    </source>
</evidence>
<dbReference type="EMBL" id="JAVXUP010001051">
    <property type="protein sequence ID" value="KAK3016707.1"/>
    <property type="molecule type" value="Genomic_DNA"/>
</dbReference>
<protein>
    <recommendedName>
        <fullName evidence="5">RPW8 domain-containing protein</fullName>
    </recommendedName>
</protein>
<organism evidence="6 7">
    <name type="scientific">Escallonia herrerae</name>
    <dbReference type="NCBI Taxonomy" id="1293975"/>
    <lineage>
        <taxon>Eukaryota</taxon>
        <taxon>Viridiplantae</taxon>
        <taxon>Streptophyta</taxon>
        <taxon>Embryophyta</taxon>
        <taxon>Tracheophyta</taxon>
        <taxon>Spermatophyta</taxon>
        <taxon>Magnoliopsida</taxon>
        <taxon>eudicotyledons</taxon>
        <taxon>Gunneridae</taxon>
        <taxon>Pentapetalae</taxon>
        <taxon>asterids</taxon>
        <taxon>campanulids</taxon>
        <taxon>Escalloniales</taxon>
        <taxon>Escalloniaceae</taxon>
        <taxon>Escallonia</taxon>
    </lineage>
</organism>
<dbReference type="PROSITE" id="PS51153">
    <property type="entry name" value="RPW8"/>
    <property type="match status" value="1"/>
</dbReference>
<name>A0AA88VWU2_9ASTE</name>
<comment type="caution">
    <text evidence="6">The sequence shown here is derived from an EMBL/GenBank/DDBJ whole genome shotgun (WGS) entry which is preliminary data.</text>
</comment>
<dbReference type="GO" id="GO:0006952">
    <property type="term" value="P:defense response"/>
    <property type="evidence" value="ECO:0007669"/>
    <property type="project" value="UniProtKB-KW"/>
</dbReference>
<evidence type="ECO:0000313" key="6">
    <source>
        <dbReference type="EMBL" id="KAK3016707.1"/>
    </source>
</evidence>
<comment type="similarity">
    <text evidence="1">Belongs to the disease resistance NB-LRR family.</text>
</comment>
<evidence type="ECO:0000256" key="1">
    <source>
        <dbReference type="ARBA" id="ARBA00008894"/>
    </source>
</evidence>
<feature type="non-terminal residue" evidence="6">
    <location>
        <position position="1"/>
    </location>
</feature>
<dbReference type="GO" id="GO:0043531">
    <property type="term" value="F:ADP binding"/>
    <property type="evidence" value="ECO:0007669"/>
    <property type="project" value="InterPro"/>
</dbReference>
<evidence type="ECO:0000256" key="4">
    <source>
        <dbReference type="ARBA" id="ARBA00022821"/>
    </source>
</evidence>
<dbReference type="InterPro" id="IPR027417">
    <property type="entry name" value="P-loop_NTPase"/>
</dbReference>
<proteinExistence type="inferred from homology"/>
<dbReference type="SUPFAM" id="SSF52540">
    <property type="entry name" value="P-loop containing nucleoside triphosphate hydrolases"/>
    <property type="match status" value="1"/>
</dbReference>
<dbReference type="Proteomes" id="UP001188597">
    <property type="component" value="Unassembled WGS sequence"/>
</dbReference>
<gene>
    <name evidence="6" type="ORF">RJ639_005645</name>
</gene>
<dbReference type="PANTHER" id="PTHR36766:SF3">
    <property type="entry name" value="RPW8 DOMAIN-CONTAINING PROTEIN"/>
    <property type="match status" value="1"/>
</dbReference>
<dbReference type="InterPro" id="IPR002182">
    <property type="entry name" value="NB-ARC"/>
</dbReference>
<dbReference type="AlphaFoldDB" id="A0AA88VWU2"/>
<sequence>RYSSIEMAADLVGGGVVGALISKLQDIVIDVAIKNIYFKSDLESLVATLQSIKPKLLDIEKYNKELDRAENTKPYIDLLNKGKKLVQRCSTISSWNFVDRYRYSNKLIDYNADLLSFCQVKVQLEQSGDIKEILVKVNRVNEVLDHATGGSFVGGFGEDRELMDQVFGLDLPLEELKYIVLLKDSSVVLLSAPGGCGKTTLAKMLCRDPKIQDIYKMNIFFVTVSKMASITIIVQKLFQTKGYQRQFEKEDEALMQFKGFLEQQKGTGPILLVLDDVWPEGEPIIRKFKFNINGFKILVTSRSVLPSINKFTYILNPLKEQYAMSLFHHSAFPADSRSSYVPDPEIVKKIVENCNGFPLALIVVGQSLCGRPEVTWKITLDKWSKGQSILDSSSDLLDKLQTSVDALDEIKEKPDLKNCYLDLGSFPEDQRIPAIALHDMWVELYNLDAEDMYTYEYLEELAMRNLVTLMPTSIGASNLHDYCNGQYITQHDLLRELAIYLSNQEPIELRKRVILEITDNKLPKWWVEKEQEPINARLLSISTDEAFSLSLDSIQLPKVEVLILNSRTKNYSLPLFVQKPGQLKVLIIANYGGCPAELNNFSEVDYLSNLKRIRFEHVSISSLGTSLVKLSKLQKMSLIMCEIGKAFENCINIFPDLVETEIAYCADLVEFPVELCNIGHLKKLSITECNELSALPEALGALTSLEVLRLHSCTKLEGLPESIGNLYKLKSLDISDCVSMSKMPVRMGELCDLRTLCMSGCWGLSELPQSVEALHQPLKVICDDQTANLWRLLDYPPAKLELLVVEEAKNLNWLHRSL</sequence>
<feature type="domain" description="RPW8" evidence="5">
    <location>
        <begin position="6"/>
        <end position="156"/>
    </location>
</feature>
<evidence type="ECO:0000256" key="2">
    <source>
        <dbReference type="ARBA" id="ARBA00022614"/>
    </source>
</evidence>
<keyword evidence="7" id="KW-1185">Reference proteome</keyword>
<keyword evidence="3" id="KW-0677">Repeat</keyword>
<dbReference type="InterPro" id="IPR008808">
    <property type="entry name" value="Powdery_mildew-R_dom"/>
</dbReference>
<dbReference type="Gene3D" id="3.40.50.300">
    <property type="entry name" value="P-loop containing nucleotide triphosphate hydrolases"/>
    <property type="match status" value="1"/>
</dbReference>
<evidence type="ECO:0000313" key="7">
    <source>
        <dbReference type="Proteomes" id="UP001188597"/>
    </source>
</evidence>
<dbReference type="InterPro" id="IPR036388">
    <property type="entry name" value="WH-like_DNA-bd_sf"/>
</dbReference>
<dbReference type="Pfam" id="PF00931">
    <property type="entry name" value="NB-ARC"/>
    <property type="match status" value="1"/>
</dbReference>
<dbReference type="PANTHER" id="PTHR36766">
    <property type="entry name" value="PLANT BROAD-SPECTRUM MILDEW RESISTANCE PROTEIN RPW8"/>
    <property type="match status" value="1"/>
</dbReference>
<accession>A0AA88VWU2</accession>
<evidence type="ECO:0000256" key="3">
    <source>
        <dbReference type="ARBA" id="ARBA00022737"/>
    </source>
</evidence>
<dbReference type="InterPro" id="IPR032675">
    <property type="entry name" value="LRR_dom_sf"/>
</dbReference>
<keyword evidence="4" id="KW-0611">Plant defense</keyword>
<keyword evidence="2" id="KW-0433">Leucine-rich repeat</keyword>
<dbReference type="SUPFAM" id="SSF52058">
    <property type="entry name" value="L domain-like"/>
    <property type="match status" value="1"/>
</dbReference>
<dbReference type="PRINTS" id="PR00364">
    <property type="entry name" value="DISEASERSIST"/>
</dbReference>
<dbReference type="InterPro" id="IPR042197">
    <property type="entry name" value="Apaf_helical"/>
</dbReference>
<dbReference type="Gene3D" id="1.10.8.430">
    <property type="entry name" value="Helical domain of apoptotic protease-activating factors"/>
    <property type="match status" value="1"/>
</dbReference>
<reference evidence="6" key="1">
    <citation type="submission" date="2022-12" db="EMBL/GenBank/DDBJ databases">
        <title>Draft genome assemblies for two species of Escallonia (Escalloniales).</title>
        <authorList>
            <person name="Chanderbali A."/>
            <person name="Dervinis C."/>
            <person name="Anghel I."/>
            <person name="Soltis D."/>
            <person name="Soltis P."/>
            <person name="Zapata F."/>
        </authorList>
    </citation>
    <scope>NUCLEOTIDE SEQUENCE</scope>
    <source>
        <strain evidence="6">UCBG64.0493</strain>
        <tissue evidence="6">Leaf</tissue>
    </source>
</reference>
<dbReference type="Gene3D" id="1.10.10.10">
    <property type="entry name" value="Winged helix-like DNA-binding domain superfamily/Winged helix DNA-binding domain"/>
    <property type="match status" value="1"/>
</dbReference>
<dbReference type="Gene3D" id="3.80.10.10">
    <property type="entry name" value="Ribonuclease Inhibitor"/>
    <property type="match status" value="1"/>
</dbReference>